<evidence type="ECO:0000313" key="6">
    <source>
        <dbReference type="Proteomes" id="UP000228945"/>
    </source>
</evidence>
<dbReference type="KEGG" id="cmb:CSW64_11280"/>
<organism evidence="5 6">
    <name type="scientific">Caulobacter mirabilis</name>
    <dbReference type="NCBI Taxonomy" id="69666"/>
    <lineage>
        <taxon>Bacteria</taxon>
        <taxon>Pseudomonadati</taxon>
        <taxon>Pseudomonadota</taxon>
        <taxon>Alphaproteobacteria</taxon>
        <taxon>Caulobacterales</taxon>
        <taxon>Caulobacteraceae</taxon>
        <taxon>Caulobacter</taxon>
    </lineage>
</organism>
<evidence type="ECO:0000256" key="1">
    <source>
        <dbReference type="ARBA" id="ARBA00023015"/>
    </source>
</evidence>
<sequence length="335" mass="36807">MPLETRRRFQLQERSLAQHAGADLSACVGMPADQYFNDRVPIAGLSRRFAVRDGLDVLAHDVQVLENTVREVQSDPCLGLTLLFDGEGEGAILADQDGPDIAVPYRPMTWYASFSTRTLSGRSTAPAGSRYRLIELRLSHDLLARLGRLDALLALDATHPRHRMSRPGIWVASAVATPVLAQAGEQLHAAARADPVDDLAVDARAVHFLALSMDLIAPSDGGVVDAVDARRRRRVEQAADLMRDDLARPWTISALARQVGLGEKLLKQGFRAVYGVGVIGYLQDQRLWKARTLMARSQVSVTEAALQVGYANPSHFARLYRRAFGVSPRQTEREA</sequence>
<dbReference type="Proteomes" id="UP000228945">
    <property type="component" value="Chromosome"/>
</dbReference>
<evidence type="ECO:0000313" key="5">
    <source>
        <dbReference type="EMBL" id="ATQ42949.1"/>
    </source>
</evidence>
<keyword evidence="2" id="KW-0238">DNA-binding</keyword>
<dbReference type="SMART" id="SM00342">
    <property type="entry name" value="HTH_ARAC"/>
    <property type="match status" value="1"/>
</dbReference>
<evidence type="ECO:0000256" key="3">
    <source>
        <dbReference type="ARBA" id="ARBA00023163"/>
    </source>
</evidence>
<dbReference type="Pfam" id="PF12833">
    <property type="entry name" value="HTH_18"/>
    <property type="match status" value="1"/>
</dbReference>
<evidence type="ECO:0000259" key="4">
    <source>
        <dbReference type="PROSITE" id="PS01124"/>
    </source>
</evidence>
<dbReference type="PRINTS" id="PR00032">
    <property type="entry name" value="HTHARAC"/>
</dbReference>
<dbReference type="InterPro" id="IPR018060">
    <property type="entry name" value="HTH_AraC"/>
</dbReference>
<dbReference type="RefSeq" id="WP_099622201.1">
    <property type="nucleotide sequence ID" value="NZ_CP024201.1"/>
</dbReference>
<evidence type="ECO:0000256" key="2">
    <source>
        <dbReference type="ARBA" id="ARBA00023125"/>
    </source>
</evidence>
<dbReference type="SUPFAM" id="SSF46689">
    <property type="entry name" value="Homeodomain-like"/>
    <property type="match status" value="2"/>
</dbReference>
<reference evidence="5 6" key="1">
    <citation type="submission" date="2017-10" db="EMBL/GenBank/DDBJ databases">
        <title>Genome sequence of Caulobacter mirabilis FWC38.</title>
        <authorList>
            <person name="Fiebig A."/>
            <person name="Crosson S."/>
        </authorList>
    </citation>
    <scope>NUCLEOTIDE SEQUENCE [LARGE SCALE GENOMIC DNA]</scope>
    <source>
        <strain evidence="5 6">FWC 38</strain>
    </source>
</reference>
<name>A0A2D2AY53_9CAUL</name>
<dbReference type="InterPro" id="IPR053142">
    <property type="entry name" value="PchR_regulatory_protein"/>
</dbReference>
<gene>
    <name evidence="5" type="ORF">CSW64_11280</name>
</gene>
<keyword evidence="3" id="KW-0804">Transcription</keyword>
<dbReference type="GO" id="GO:0043565">
    <property type="term" value="F:sequence-specific DNA binding"/>
    <property type="evidence" value="ECO:0007669"/>
    <property type="project" value="InterPro"/>
</dbReference>
<dbReference type="Gene3D" id="1.10.10.60">
    <property type="entry name" value="Homeodomain-like"/>
    <property type="match status" value="1"/>
</dbReference>
<dbReference type="GO" id="GO:0003700">
    <property type="term" value="F:DNA-binding transcription factor activity"/>
    <property type="evidence" value="ECO:0007669"/>
    <property type="project" value="InterPro"/>
</dbReference>
<dbReference type="InterPro" id="IPR020449">
    <property type="entry name" value="Tscrpt_reg_AraC-type_HTH"/>
</dbReference>
<keyword evidence="1" id="KW-0805">Transcription regulation</keyword>
<dbReference type="InterPro" id="IPR009057">
    <property type="entry name" value="Homeodomain-like_sf"/>
</dbReference>
<dbReference type="PANTHER" id="PTHR47893">
    <property type="entry name" value="REGULATORY PROTEIN PCHR"/>
    <property type="match status" value="1"/>
</dbReference>
<protein>
    <recommendedName>
        <fullName evidence="4">HTH araC/xylS-type domain-containing protein</fullName>
    </recommendedName>
</protein>
<dbReference type="PROSITE" id="PS00041">
    <property type="entry name" value="HTH_ARAC_FAMILY_1"/>
    <property type="match status" value="1"/>
</dbReference>
<dbReference type="AlphaFoldDB" id="A0A2D2AY53"/>
<keyword evidence="6" id="KW-1185">Reference proteome</keyword>
<dbReference type="PROSITE" id="PS01124">
    <property type="entry name" value="HTH_ARAC_FAMILY_2"/>
    <property type="match status" value="1"/>
</dbReference>
<accession>A0A2D2AY53</accession>
<dbReference type="OrthoDB" id="644174at2"/>
<proteinExistence type="predicted"/>
<dbReference type="InterPro" id="IPR018062">
    <property type="entry name" value="HTH_AraC-typ_CS"/>
</dbReference>
<feature type="domain" description="HTH araC/xylS-type" evidence="4">
    <location>
        <begin position="236"/>
        <end position="334"/>
    </location>
</feature>
<dbReference type="EMBL" id="CP024201">
    <property type="protein sequence ID" value="ATQ42949.1"/>
    <property type="molecule type" value="Genomic_DNA"/>
</dbReference>
<dbReference type="PANTHER" id="PTHR47893:SF1">
    <property type="entry name" value="REGULATORY PROTEIN PCHR"/>
    <property type="match status" value="1"/>
</dbReference>